<feature type="non-terminal residue" evidence="2">
    <location>
        <position position="1"/>
    </location>
</feature>
<accession>A0A165HGL4</accession>
<dbReference type="InterPro" id="IPR004875">
    <property type="entry name" value="DDE_SF_endonuclease_dom"/>
</dbReference>
<reference evidence="2 3" key="1">
    <citation type="journal article" date="2016" name="Mol. Biol. Evol.">
        <title>Comparative Genomics of Early-Diverging Mushroom-Forming Fungi Provides Insights into the Origins of Lignocellulose Decay Capabilities.</title>
        <authorList>
            <person name="Nagy L.G."/>
            <person name="Riley R."/>
            <person name="Tritt A."/>
            <person name="Adam C."/>
            <person name="Daum C."/>
            <person name="Floudas D."/>
            <person name="Sun H."/>
            <person name="Yadav J.S."/>
            <person name="Pangilinan J."/>
            <person name="Larsson K.H."/>
            <person name="Matsuura K."/>
            <person name="Barry K."/>
            <person name="Labutti K."/>
            <person name="Kuo R."/>
            <person name="Ohm R.A."/>
            <person name="Bhattacharya S.S."/>
            <person name="Shirouzu T."/>
            <person name="Yoshinaga Y."/>
            <person name="Martin F.M."/>
            <person name="Grigoriev I.V."/>
            <person name="Hibbett D.S."/>
        </authorList>
    </citation>
    <scope>NUCLEOTIDE SEQUENCE [LARGE SCALE GENOMIC DNA]</scope>
    <source>
        <strain evidence="2 3">HHB12733</strain>
    </source>
</reference>
<proteinExistence type="predicted"/>
<dbReference type="AlphaFoldDB" id="A0A165HGL4"/>
<dbReference type="GO" id="GO:0003676">
    <property type="term" value="F:nucleic acid binding"/>
    <property type="evidence" value="ECO:0007669"/>
    <property type="project" value="InterPro"/>
</dbReference>
<name>A0A165HGL4_9BASI</name>
<dbReference type="STRING" id="1353952.A0A165HGL4"/>
<dbReference type="OrthoDB" id="162969at2759"/>
<evidence type="ECO:0000313" key="3">
    <source>
        <dbReference type="Proteomes" id="UP000076842"/>
    </source>
</evidence>
<feature type="domain" description="DDE-1" evidence="1">
    <location>
        <begin position="3"/>
        <end position="63"/>
    </location>
</feature>
<keyword evidence="3" id="KW-1185">Reference proteome</keyword>
<dbReference type="EMBL" id="KV423942">
    <property type="protein sequence ID" value="KZT59275.1"/>
    <property type="molecule type" value="Genomic_DNA"/>
</dbReference>
<protein>
    <recommendedName>
        <fullName evidence="1">DDE-1 domain-containing protein</fullName>
    </recommendedName>
</protein>
<evidence type="ECO:0000313" key="2">
    <source>
        <dbReference type="EMBL" id="KZT59275.1"/>
    </source>
</evidence>
<evidence type="ECO:0000259" key="1">
    <source>
        <dbReference type="Pfam" id="PF03184"/>
    </source>
</evidence>
<dbReference type="Proteomes" id="UP000076842">
    <property type="component" value="Unassembled WGS sequence"/>
</dbReference>
<sequence>SKITNIRLKYLPPNMTSHVQPPDAGIICTFKAHYKQLFCQHAVDLEGAGIIHIYDINLLKAMQLCL</sequence>
<dbReference type="InParanoid" id="A0A165HGL4"/>
<organism evidence="2 3">
    <name type="scientific">Calocera cornea HHB12733</name>
    <dbReference type="NCBI Taxonomy" id="1353952"/>
    <lineage>
        <taxon>Eukaryota</taxon>
        <taxon>Fungi</taxon>
        <taxon>Dikarya</taxon>
        <taxon>Basidiomycota</taxon>
        <taxon>Agaricomycotina</taxon>
        <taxon>Dacrymycetes</taxon>
        <taxon>Dacrymycetales</taxon>
        <taxon>Dacrymycetaceae</taxon>
        <taxon>Calocera</taxon>
    </lineage>
</organism>
<gene>
    <name evidence="2" type="ORF">CALCODRAFT_431263</name>
</gene>
<dbReference type="Pfam" id="PF03184">
    <property type="entry name" value="DDE_1"/>
    <property type="match status" value="1"/>
</dbReference>